<feature type="region of interest" description="Disordered" evidence="1">
    <location>
        <begin position="17"/>
        <end position="106"/>
    </location>
</feature>
<accession>A0A3P7N8B5</accession>
<dbReference type="AlphaFoldDB" id="A0A3P7N8B5"/>
<protein>
    <submittedName>
        <fullName evidence="2">Uncharacterized protein</fullName>
    </submittedName>
</protein>
<evidence type="ECO:0000256" key="1">
    <source>
        <dbReference type="SAM" id="MobiDB-lite"/>
    </source>
</evidence>
<dbReference type="Proteomes" id="UP000281553">
    <property type="component" value="Unassembled WGS sequence"/>
</dbReference>
<dbReference type="EMBL" id="UYRU01093890">
    <property type="protein sequence ID" value="VDN38765.1"/>
    <property type="molecule type" value="Genomic_DNA"/>
</dbReference>
<evidence type="ECO:0000313" key="2">
    <source>
        <dbReference type="EMBL" id="VDN38765.1"/>
    </source>
</evidence>
<feature type="compositionally biased region" description="Acidic residues" evidence="1">
    <location>
        <begin position="92"/>
        <end position="106"/>
    </location>
</feature>
<evidence type="ECO:0000313" key="3">
    <source>
        <dbReference type="Proteomes" id="UP000281553"/>
    </source>
</evidence>
<feature type="non-terminal residue" evidence="2">
    <location>
        <position position="1"/>
    </location>
</feature>
<sequence>PQGDILFAYFPQYGFPGVGIDKPISPPPPTSQPSSTGSSPADPTALVAAGVQTSEVAQARETTTAPADQNLSSLPPSDASATEVKSKVSVILEEEAEEEEEEDEKPLCIDDLEVPVDEDGQEPNLTAKTPSVSDAVKIDSRSQYSAVALTANQLNTKLVSSPRCDF</sequence>
<feature type="compositionally biased region" description="Polar residues" evidence="1">
    <location>
        <begin position="51"/>
        <end position="75"/>
    </location>
</feature>
<organism evidence="2 3">
    <name type="scientific">Dibothriocephalus latus</name>
    <name type="common">Fish tapeworm</name>
    <name type="synonym">Diphyllobothrium latum</name>
    <dbReference type="NCBI Taxonomy" id="60516"/>
    <lineage>
        <taxon>Eukaryota</taxon>
        <taxon>Metazoa</taxon>
        <taxon>Spiralia</taxon>
        <taxon>Lophotrochozoa</taxon>
        <taxon>Platyhelminthes</taxon>
        <taxon>Cestoda</taxon>
        <taxon>Eucestoda</taxon>
        <taxon>Diphyllobothriidea</taxon>
        <taxon>Diphyllobothriidae</taxon>
        <taxon>Dibothriocephalus</taxon>
    </lineage>
</organism>
<reference evidence="2 3" key="1">
    <citation type="submission" date="2018-11" db="EMBL/GenBank/DDBJ databases">
        <authorList>
            <consortium name="Pathogen Informatics"/>
        </authorList>
    </citation>
    <scope>NUCLEOTIDE SEQUENCE [LARGE SCALE GENOMIC DNA]</scope>
</reference>
<proteinExistence type="predicted"/>
<gene>
    <name evidence="2" type="ORF">DILT_LOCUS17687</name>
</gene>
<dbReference type="OrthoDB" id="10004641at2759"/>
<keyword evidence="3" id="KW-1185">Reference proteome</keyword>
<name>A0A3P7N8B5_DIBLA</name>